<dbReference type="GO" id="GO:0050501">
    <property type="term" value="F:hyaluronan synthase activity"/>
    <property type="evidence" value="ECO:0007669"/>
    <property type="project" value="UniProtKB-EC"/>
</dbReference>
<evidence type="ECO:0000256" key="2">
    <source>
        <dbReference type="ARBA" id="ARBA00022679"/>
    </source>
</evidence>
<feature type="domain" description="Glycosyltransferase 2-like" evidence="3">
    <location>
        <begin position="5"/>
        <end position="139"/>
    </location>
</feature>
<name>A0A173VB02_9FIRM</name>
<proteinExistence type="predicted"/>
<dbReference type="InterPro" id="IPR029044">
    <property type="entry name" value="Nucleotide-diphossugar_trans"/>
</dbReference>
<gene>
    <name evidence="4" type="primary">hyaD_4</name>
    <name evidence="4" type="ORF">ERS852573_02783</name>
</gene>
<dbReference type="EC" id="2.4.1.212" evidence="4"/>
<dbReference type="Pfam" id="PF00535">
    <property type="entry name" value="Glycos_transf_2"/>
    <property type="match status" value="1"/>
</dbReference>
<evidence type="ECO:0000259" key="3">
    <source>
        <dbReference type="Pfam" id="PF00535"/>
    </source>
</evidence>
<organism evidence="4 5">
    <name type="scientific">Dorea longicatena</name>
    <dbReference type="NCBI Taxonomy" id="88431"/>
    <lineage>
        <taxon>Bacteria</taxon>
        <taxon>Bacillati</taxon>
        <taxon>Bacillota</taxon>
        <taxon>Clostridia</taxon>
        <taxon>Lachnospirales</taxon>
        <taxon>Lachnospiraceae</taxon>
        <taxon>Dorea</taxon>
    </lineage>
</organism>
<dbReference type="PANTHER" id="PTHR22916:SF51">
    <property type="entry name" value="GLYCOSYLTRANSFERASE EPSH-RELATED"/>
    <property type="match status" value="1"/>
</dbReference>
<evidence type="ECO:0000313" key="5">
    <source>
        <dbReference type="Proteomes" id="UP000095597"/>
    </source>
</evidence>
<reference evidence="4 5" key="1">
    <citation type="submission" date="2015-09" db="EMBL/GenBank/DDBJ databases">
        <authorList>
            <consortium name="Pathogen Informatics"/>
        </authorList>
    </citation>
    <scope>NUCLEOTIDE SEQUENCE [LARGE SCALE GENOMIC DNA]</scope>
    <source>
        <strain evidence="4 5">2789STDY5834961</strain>
    </source>
</reference>
<dbReference type="AlphaFoldDB" id="A0A173VB02"/>
<keyword evidence="2 4" id="KW-0808">Transferase</keyword>
<dbReference type="SUPFAM" id="SSF53448">
    <property type="entry name" value="Nucleotide-diphospho-sugar transferases"/>
    <property type="match status" value="1"/>
</dbReference>
<dbReference type="CDD" id="cd00761">
    <property type="entry name" value="Glyco_tranf_GTA_type"/>
    <property type="match status" value="1"/>
</dbReference>
<accession>A0A173VB02</accession>
<dbReference type="OrthoDB" id="1666828at2"/>
<keyword evidence="1 4" id="KW-0328">Glycosyltransferase</keyword>
<dbReference type="RefSeq" id="WP_070097842.1">
    <property type="nucleotide sequence ID" value="NZ_CYXO01000023.1"/>
</dbReference>
<evidence type="ECO:0000313" key="4">
    <source>
        <dbReference type="EMBL" id="CUN24234.1"/>
    </source>
</evidence>
<protein>
    <submittedName>
        <fullName evidence="4">Hyaluronan synthase</fullName>
        <ecNumber evidence="4">2.4.1.212</ecNumber>
    </submittedName>
</protein>
<dbReference type="EMBL" id="CYXO01000023">
    <property type="protein sequence ID" value="CUN24234.1"/>
    <property type="molecule type" value="Genomic_DNA"/>
</dbReference>
<dbReference type="PANTHER" id="PTHR22916">
    <property type="entry name" value="GLYCOSYLTRANSFERASE"/>
    <property type="match status" value="1"/>
</dbReference>
<dbReference type="Gene3D" id="3.90.550.10">
    <property type="entry name" value="Spore Coat Polysaccharide Biosynthesis Protein SpsA, Chain A"/>
    <property type="match status" value="1"/>
</dbReference>
<evidence type="ECO:0000256" key="1">
    <source>
        <dbReference type="ARBA" id="ARBA00022676"/>
    </source>
</evidence>
<sequence length="337" mass="39742">MKKISVIVPVYKVEAVLKKCLDSIITQTYENLEIILVDDGSPDSSGEICDEYSKRDSRVKAIHKKNAGVAAARNSGLKVATGEYCIFVDSDDYIEPIMYQSMIQIAEEYDCDVVMCDCVKEHKDEQQIYTHDIRAGYYNRTQIEKEYFPHLLMMENIEYPPTISNWLCLFKRVLIEEEKIYYEEGIRYSEDLLFGAEMLYHANSFYYMKGKYFYHYWMNPDSATHTFVSDKWKDYKKLHKRIKEIFSECQIYDLSHQIDLVLLFFVYNAVGDIISTSLLSKKEKIDKCKRILLENEVQEMFERIHILKLQIPIKLKILTGIYKYRLGINALILKKNK</sequence>
<dbReference type="Proteomes" id="UP000095597">
    <property type="component" value="Unassembled WGS sequence"/>
</dbReference>
<dbReference type="InterPro" id="IPR001173">
    <property type="entry name" value="Glyco_trans_2-like"/>
</dbReference>